<dbReference type="Proteomes" id="UP001321473">
    <property type="component" value="Unassembled WGS sequence"/>
</dbReference>
<gene>
    <name evidence="1" type="ORF">V5799_026008</name>
</gene>
<comment type="caution">
    <text evidence="1">The sequence shown here is derived from an EMBL/GenBank/DDBJ whole genome shotgun (WGS) entry which is preliminary data.</text>
</comment>
<name>A0AAQ4DJT6_AMBAM</name>
<proteinExistence type="predicted"/>
<reference evidence="1 2" key="1">
    <citation type="journal article" date="2023" name="Arcadia Sci">
        <title>De novo assembly of a long-read Amblyomma americanum tick genome.</title>
        <authorList>
            <person name="Chou S."/>
            <person name="Poskanzer K.E."/>
            <person name="Rollins M."/>
            <person name="Thuy-Boun P.S."/>
        </authorList>
    </citation>
    <scope>NUCLEOTIDE SEQUENCE [LARGE SCALE GENOMIC DNA]</scope>
    <source>
        <strain evidence="1">F_SG_1</strain>
        <tissue evidence="1">Salivary glands</tissue>
    </source>
</reference>
<dbReference type="AlphaFoldDB" id="A0AAQ4DJT6"/>
<dbReference type="EMBL" id="JARKHS020029835">
    <property type="protein sequence ID" value="KAK8762726.1"/>
    <property type="molecule type" value="Genomic_DNA"/>
</dbReference>
<organism evidence="1 2">
    <name type="scientific">Amblyomma americanum</name>
    <name type="common">Lone star tick</name>
    <dbReference type="NCBI Taxonomy" id="6943"/>
    <lineage>
        <taxon>Eukaryota</taxon>
        <taxon>Metazoa</taxon>
        <taxon>Ecdysozoa</taxon>
        <taxon>Arthropoda</taxon>
        <taxon>Chelicerata</taxon>
        <taxon>Arachnida</taxon>
        <taxon>Acari</taxon>
        <taxon>Parasitiformes</taxon>
        <taxon>Ixodida</taxon>
        <taxon>Ixodoidea</taxon>
        <taxon>Ixodidae</taxon>
        <taxon>Amblyomminae</taxon>
        <taxon>Amblyomma</taxon>
    </lineage>
</organism>
<keyword evidence="2" id="KW-1185">Reference proteome</keyword>
<evidence type="ECO:0000313" key="2">
    <source>
        <dbReference type="Proteomes" id="UP001321473"/>
    </source>
</evidence>
<evidence type="ECO:0000313" key="1">
    <source>
        <dbReference type="EMBL" id="KAK8762726.1"/>
    </source>
</evidence>
<protein>
    <submittedName>
        <fullName evidence="1">Uncharacterized protein</fullName>
    </submittedName>
</protein>
<sequence length="131" mass="14004">MILTTNDPERASHATLCFIGLMQLHQRTAQDTCGRASYRQRPRELLATGAVVTSRAVQATEASPHRTCHPVGGGTLCRKLTASRATLCFTDHASEQGGSAPVGDVDDRTLPHLKSTVHVIKSANFTGKLPA</sequence>
<accession>A0AAQ4DJT6</accession>